<organism evidence="4">
    <name type="scientific">Muribaculaceae bacterium Z82</name>
    <dbReference type="NCBI Taxonomy" id="2304548"/>
    <lineage>
        <taxon>Bacteria</taxon>
        <taxon>Pseudomonadati</taxon>
        <taxon>Bacteroidota</taxon>
        <taxon>Bacteroidia</taxon>
        <taxon>Bacteroidales</taxon>
        <taxon>Muribaculaceae</taxon>
    </lineage>
</organism>
<dbReference type="GO" id="GO:0031956">
    <property type="term" value="F:medium-chain fatty acid-CoA ligase activity"/>
    <property type="evidence" value="ECO:0007669"/>
    <property type="project" value="TreeGrafter"/>
</dbReference>
<dbReference type="PANTHER" id="PTHR43201">
    <property type="entry name" value="ACYL-COA SYNTHETASE"/>
    <property type="match status" value="1"/>
</dbReference>
<name>A0A7C9N9I4_9BACT</name>
<dbReference type="AlphaFoldDB" id="A0A7C9N9I4"/>
<dbReference type="InterPro" id="IPR013342">
    <property type="entry name" value="Mandelate_racemase_C"/>
</dbReference>
<keyword evidence="2" id="KW-0436">Ligase</keyword>
<dbReference type="InterPro" id="IPR042099">
    <property type="entry name" value="ANL_N_sf"/>
</dbReference>
<comment type="similarity">
    <text evidence="1">Belongs to the ATP-dependent AMP-binding enzyme family.</text>
</comment>
<dbReference type="SUPFAM" id="SSF54826">
    <property type="entry name" value="Enolase N-terminal domain-like"/>
    <property type="match status" value="1"/>
</dbReference>
<protein>
    <submittedName>
        <fullName evidence="4">O-succinylbenzoate synthase</fullName>
    </submittedName>
</protein>
<dbReference type="PANTHER" id="PTHR43201:SF5">
    <property type="entry name" value="MEDIUM-CHAIN ACYL-COA LIGASE ACSF2, MITOCHONDRIAL"/>
    <property type="match status" value="1"/>
</dbReference>
<dbReference type="InterPro" id="IPR029017">
    <property type="entry name" value="Enolase-like_N"/>
</dbReference>
<dbReference type="UniPathway" id="UPA00079"/>
<dbReference type="InterPro" id="IPR020845">
    <property type="entry name" value="AMP-binding_CS"/>
</dbReference>
<dbReference type="EMBL" id="QWKH01000081">
    <property type="protein sequence ID" value="NBI35165.1"/>
    <property type="molecule type" value="Genomic_DNA"/>
</dbReference>
<comment type="caution">
    <text evidence="4">The sequence shown here is derived from an EMBL/GenBank/DDBJ whole genome shotgun (WGS) entry which is preliminary data.</text>
</comment>
<dbReference type="InterPro" id="IPR036849">
    <property type="entry name" value="Enolase-like_C_sf"/>
</dbReference>
<dbReference type="GO" id="GO:0016854">
    <property type="term" value="F:racemase and epimerase activity"/>
    <property type="evidence" value="ECO:0007669"/>
    <property type="project" value="UniProtKB-ARBA"/>
</dbReference>
<reference evidence="4" key="1">
    <citation type="submission" date="2018-08" db="EMBL/GenBank/DDBJ databases">
        <title>Murine metabolic-syndrome-specific gut microbial biobank.</title>
        <authorList>
            <person name="Liu C."/>
        </authorList>
    </citation>
    <scope>NUCLEOTIDE SEQUENCE [LARGE SCALE GENOMIC DNA]</scope>
    <source>
        <strain evidence="4">Z82</strain>
    </source>
</reference>
<dbReference type="SFLD" id="SFLDF00009">
    <property type="entry name" value="o-succinylbenzoate_synthase"/>
    <property type="match status" value="1"/>
</dbReference>
<evidence type="ECO:0000256" key="2">
    <source>
        <dbReference type="ARBA" id="ARBA00022598"/>
    </source>
</evidence>
<dbReference type="SUPFAM" id="SSF56801">
    <property type="entry name" value="Acetyl-CoA synthetase-like"/>
    <property type="match status" value="1"/>
</dbReference>
<dbReference type="Gene3D" id="3.40.50.12780">
    <property type="entry name" value="N-terminal domain of ligase-like"/>
    <property type="match status" value="1"/>
</dbReference>
<dbReference type="UniPathway" id="UPA01057">
    <property type="reaction ID" value="UER00165"/>
</dbReference>
<dbReference type="Gene3D" id="3.30.300.30">
    <property type="match status" value="1"/>
</dbReference>
<dbReference type="SFLD" id="SFLDG00180">
    <property type="entry name" value="muconate_cycloisomerase"/>
    <property type="match status" value="1"/>
</dbReference>
<dbReference type="InterPro" id="IPR000873">
    <property type="entry name" value="AMP-dep_synth/lig_dom"/>
</dbReference>
<dbReference type="InterPro" id="IPR025110">
    <property type="entry name" value="AMP-bd_C"/>
</dbReference>
<dbReference type="Pfam" id="PF13378">
    <property type="entry name" value="MR_MLE_C"/>
    <property type="match status" value="1"/>
</dbReference>
<dbReference type="Pfam" id="PF00501">
    <property type="entry name" value="AMP-binding"/>
    <property type="match status" value="1"/>
</dbReference>
<feature type="domain" description="Mandelate racemase/muconate lactonizing enzyme C-terminal" evidence="3">
    <location>
        <begin position="593"/>
        <end position="694"/>
    </location>
</feature>
<dbReference type="Gene3D" id="3.20.20.120">
    <property type="entry name" value="Enolase-like C-terminal domain"/>
    <property type="match status" value="1"/>
</dbReference>
<dbReference type="GO" id="GO:0009234">
    <property type="term" value="P:menaquinone biosynthetic process"/>
    <property type="evidence" value="ECO:0007669"/>
    <property type="project" value="UniProtKB-UniPathway"/>
</dbReference>
<accession>A0A7C9N9I4</accession>
<dbReference type="InterPro" id="IPR045851">
    <property type="entry name" value="AMP-bd_C_sf"/>
</dbReference>
<evidence type="ECO:0000259" key="3">
    <source>
        <dbReference type="SMART" id="SM00922"/>
    </source>
</evidence>
<dbReference type="Gene3D" id="3.30.390.10">
    <property type="entry name" value="Enolase-like, N-terminal domain"/>
    <property type="match status" value="1"/>
</dbReference>
<dbReference type="SFLD" id="SFLDS00001">
    <property type="entry name" value="Enolase"/>
    <property type="match status" value="1"/>
</dbReference>
<evidence type="ECO:0000313" key="4">
    <source>
        <dbReference type="EMBL" id="NBI35165.1"/>
    </source>
</evidence>
<dbReference type="InterPro" id="IPR029065">
    <property type="entry name" value="Enolase_C-like"/>
</dbReference>
<proteinExistence type="inferred from homology"/>
<gene>
    <name evidence="4" type="ORF">D1639_09040</name>
</gene>
<dbReference type="PROSITE" id="PS00455">
    <property type="entry name" value="AMP_BINDING"/>
    <property type="match status" value="1"/>
</dbReference>
<sequence length="830" mass="89354">MRRGRARQQARVQAATSRAEAESSIVHFAEHAVRVFSPSARAVVMFTSGSTGRSKAVPLTWNNLCSSARIANRNLSVSEASRWQLALPLYHVGGFQMMVRSVLADASFTLYEGFNPRQLLDDAPRIGATHVSVVDKMLQDLLDLAESSAAYKQALRGYRCVLLGGAAPNQSSLARSITLQVRLFASYGMTETSSMIANSLVTPGYEGGLRLLNGYSAHIIDPDEDGVGRLAVKGCGVFDSYLNARATRTVDGYFLTGDSAAFRDGRLYVQERTEDLFVSGGENVYPAEIRKKLLDIPAVADAFVFGAPDPVWGWRPVAFVERKAPHPLADLQLSAQTNLQLAAEVRESLAHRLSRVYLPDAVFALDAFPRTGVGKVDRQALLQRFDERILVKKVVLHRIRLPFKKPFRTSKGTLRARESLLVQVIDHEGRSGLGECVAFSSDWYLPETLRDDLPVLRDTLAPALIGRPMLHPADAFDALSAVPGALPYPLAMGAIESAVWDLYGRITGKPLWKLLNECYAEECAAAVAESASEPAQPSASGPVFGVPVTGAASGVVVGASAGSPSSAGAEAAPAMIDSMRAVPAGAVIGMGSVAEVLASARQSVQAGYKRLKLKVAPGCAYALARAVREAFPDIVITLDANQSFWESQADELRALADLDIAWIEEPLRPSGRAGEAPGDLFARLAQLQRTMKTPICLDESIARPRDLLRALSYPELRCYAVKVGKMGGIAPTLRFVALAAERGLQLWMGGMYDTGISRRVAAAFETLPGMDVPGDIGSTARYFHTDIATPPYAVEAGSIYLNRPPFVSGLGCVLNEPALESVTLERIAVE</sequence>
<dbReference type="SMART" id="SM00922">
    <property type="entry name" value="MR_MLE"/>
    <property type="match status" value="1"/>
</dbReference>
<evidence type="ECO:0000256" key="1">
    <source>
        <dbReference type="ARBA" id="ARBA00006432"/>
    </source>
</evidence>
<dbReference type="GO" id="GO:0006631">
    <property type="term" value="P:fatty acid metabolic process"/>
    <property type="evidence" value="ECO:0007669"/>
    <property type="project" value="TreeGrafter"/>
</dbReference>
<dbReference type="Pfam" id="PF02746">
    <property type="entry name" value="MR_MLE_N"/>
    <property type="match status" value="1"/>
</dbReference>
<dbReference type="Pfam" id="PF13193">
    <property type="entry name" value="AMP-binding_C"/>
    <property type="match status" value="1"/>
</dbReference>
<dbReference type="InterPro" id="IPR013341">
    <property type="entry name" value="Mandelate_racemase_N_dom"/>
</dbReference>
<dbReference type="SUPFAM" id="SSF51604">
    <property type="entry name" value="Enolase C-terminal domain-like"/>
    <property type="match status" value="1"/>
</dbReference>